<evidence type="ECO:0000313" key="2">
    <source>
        <dbReference type="EMBL" id="MCV3273956.1"/>
    </source>
</evidence>
<dbReference type="Pfam" id="PF13469">
    <property type="entry name" value="Sulfotransfer_3"/>
    <property type="match status" value="1"/>
</dbReference>
<comment type="caution">
    <text evidence="2">The sequence shown here is derived from an EMBL/GenBank/DDBJ whole genome shotgun (WGS) entry which is preliminary data.</text>
</comment>
<name>A0ABT3BK56_9RHOB</name>
<dbReference type="EMBL" id="JALIEB010000023">
    <property type="protein sequence ID" value="MCV3273956.1"/>
    <property type="molecule type" value="Genomic_DNA"/>
</dbReference>
<dbReference type="Gene3D" id="3.40.50.300">
    <property type="entry name" value="P-loop containing nucleotide triphosphate hydrolases"/>
    <property type="match status" value="1"/>
</dbReference>
<organism evidence="2 3">
    <name type="scientific">Roseobacter sinensis</name>
    <dbReference type="NCBI Taxonomy" id="2931391"/>
    <lineage>
        <taxon>Bacteria</taxon>
        <taxon>Pseudomonadati</taxon>
        <taxon>Pseudomonadota</taxon>
        <taxon>Alphaproteobacteria</taxon>
        <taxon>Rhodobacterales</taxon>
        <taxon>Roseobacteraceae</taxon>
        <taxon>Roseobacter</taxon>
    </lineage>
</organism>
<dbReference type="PANTHER" id="PTHR10605:SF56">
    <property type="entry name" value="BIFUNCTIONAL HEPARAN SULFATE N-DEACETYLASE_N-SULFOTRANSFERASE"/>
    <property type="match status" value="1"/>
</dbReference>
<dbReference type="InterPro" id="IPR037359">
    <property type="entry name" value="NST/OST"/>
</dbReference>
<keyword evidence="1" id="KW-0808">Transferase</keyword>
<reference evidence="2 3" key="1">
    <citation type="submission" date="2022-04" db="EMBL/GenBank/DDBJ databases">
        <title>Roseobacter sp. WL0113 is a bacterium isolated from neritic sediment.</title>
        <authorList>
            <person name="Wang L."/>
            <person name="He W."/>
            <person name="Zhang D.-F."/>
        </authorList>
    </citation>
    <scope>NUCLEOTIDE SEQUENCE [LARGE SCALE GENOMIC DNA]</scope>
    <source>
        <strain evidence="2 3">WL0113</strain>
    </source>
</reference>
<dbReference type="SUPFAM" id="SSF52540">
    <property type="entry name" value="P-loop containing nucleoside triphosphate hydrolases"/>
    <property type="match status" value="1"/>
</dbReference>
<sequence>MTERSSRVNFLFLGGDKCGSTWLDFILRQHPEVCLAPSKELFFFDRFFERGLAWYDRQFPETKTAVRTGEICHDYLYSDAALARIGAALPADARCLIVLRHPVERTLSHYRYLLKIGTTRAPLADALRQHPGLLDHSLYAPRLAAARRAIGNARLCVLFYDDLARDPAGFGRRVSDALGLRYLPELPYDTRVLGAAGSRAPGLTRVLRNAGWGLRRRGAQRLVSTVKSSALVQRLLFTETARSAVDRTALTPYLERFRADHAALSAMLETPPAWTFDPP</sequence>
<accession>A0ABT3BK56</accession>
<dbReference type="Proteomes" id="UP001208690">
    <property type="component" value="Unassembled WGS sequence"/>
</dbReference>
<keyword evidence="3" id="KW-1185">Reference proteome</keyword>
<dbReference type="RefSeq" id="WP_263846161.1">
    <property type="nucleotide sequence ID" value="NZ_JALIEB010000023.1"/>
</dbReference>
<protein>
    <submittedName>
        <fullName evidence="2">Sulfotransferase</fullName>
    </submittedName>
</protein>
<evidence type="ECO:0000256" key="1">
    <source>
        <dbReference type="ARBA" id="ARBA00022679"/>
    </source>
</evidence>
<evidence type="ECO:0000313" key="3">
    <source>
        <dbReference type="Proteomes" id="UP001208690"/>
    </source>
</evidence>
<proteinExistence type="predicted"/>
<dbReference type="PANTHER" id="PTHR10605">
    <property type="entry name" value="HEPARAN SULFATE SULFOTRANSFERASE"/>
    <property type="match status" value="1"/>
</dbReference>
<dbReference type="InterPro" id="IPR027417">
    <property type="entry name" value="P-loop_NTPase"/>
</dbReference>
<gene>
    <name evidence="2" type="ORF">MUB52_21180</name>
</gene>